<accession>A0A9P9ICY7</accession>
<gene>
    <name evidence="1" type="ORF">B0J13DRAFT_533409</name>
</gene>
<dbReference type="EMBL" id="JAGMUU010000039">
    <property type="protein sequence ID" value="KAH7115337.1"/>
    <property type="molecule type" value="Genomic_DNA"/>
</dbReference>
<comment type="caution">
    <text evidence="1">The sequence shown here is derived from an EMBL/GenBank/DDBJ whole genome shotgun (WGS) entry which is preliminary data.</text>
</comment>
<evidence type="ECO:0000313" key="1">
    <source>
        <dbReference type="EMBL" id="KAH7115337.1"/>
    </source>
</evidence>
<keyword evidence="2" id="KW-1185">Reference proteome</keyword>
<reference evidence="1" key="1">
    <citation type="journal article" date="2021" name="Nat. Commun.">
        <title>Genetic determinants of endophytism in the Arabidopsis root mycobiome.</title>
        <authorList>
            <person name="Mesny F."/>
            <person name="Miyauchi S."/>
            <person name="Thiergart T."/>
            <person name="Pickel B."/>
            <person name="Atanasova L."/>
            <person name="Karlsson M."/>
            <person name="Huettel B."/>
            <person name="Barry K.W."/>
            <person name="Haridas S."/>
            <person name="Chen C."/>
            <person name="Bauer D."/>
            <person name="Andreopoulos W."/>
            <person name="Pangilinan J."/>
            <person name="LaButti K."/>
            <person name="Riley R."/>
            <person name="Lipzen A."/>
            <person name="Clum A."/>
            <person name="Drula E."/>
            <person name="Henrissat B."/>
            <person name="Kohler A."/>
            <person name="Grigoriev I.V."/>
            <person name="Martin F.M."/>
            <person name="Hacquard S."/>
        </authorList>
    </citation>
    <scope>NUCLEOTIDE SEQUENCE</scope>
    <source>
        <strain evidence="1">MPI-CAGE-AT-0021</strain>
    </source>
</reference>
<sequence>MRLCGMTMFLGRVFEAGRLLSQRQPGSRRGGPVAGQRQRIPGEIEAIELLSQRWAQVDDQERHFLLATHPLTDLEAIPEVNAWKAAQQLKSGDEADESDEDIVMDFISVASSYSSPLLPPLAYTNDSDSDAVEIVTTTRIE</sequence>
<proteinExistence type="predicted"/>
<protein>
    <submittedName>
        <fullName evidence="1">Uncharacterized protein</fullName>
    </submittedName>
</protein>
<name>A0A9P9ICY7_9HYPO</name>
<evidence type="ECO:0000313" key="2">
    <source>
        <dbReference type="Proteomes" id="UP000717696"/>
    </source>
</evidence>
<dbReference type="Proteomes" id="UP000717696">
    <property type="component" value="Unassembled WGS sequence"/>
</dbReference>
<organism evidence="1 2">
    <name type="scientific">Dactylonectria estremocensis</name>
    <dbReference type="NCBI Taxonomy" id="1079267"/>
    <lineage>
        <taxon>Eukaryota</taxon>
        <taxon>Fungi</taxon>
        <taxon>Dikarya</taxon>
        <taxon>Ascomycota</taxon>
        <taxon>Pezizomycotina</taxon>
        <taxon>Sordariomycetes</taxon>
        <taxon>Hypocreomycetidae</taxon>
        <taxon>Hypocreales</taxon>
        <taxon>Nectriaceae</taxon>
        <taxon>Dactylonectria</taxon>
    </lineage>
</organism>
<dbReference type="AlphaFoldDB" id="A0A9P9ICY7"/>